<evidence type="ECO:0000256" key="1">
    <source>
        <dbReference type="ARBA" id="ARBA00003767"/>
    </source>
</evidence>
<accession>A0A8C5GD69</accession>
<dbReference type="SUPFAM" id="SSF57667">
    <property type="entry name" value="beta-beta-alpha zinc fingers"/>
    <property type="match status" value="3"/>
</dbReference>
<feature type="domain" description="C2H2-type" evidence="14">
    <location>
        <begin position="1181"/>
        <end position="1203"/>
    </location>
</feature>
<feature type="compositionally biased region" description="Basic residues" evidence="13">
    <location>
        <begin position="431"/>
        <end position="442"/>
    </location>
</feature>
<feature type="domain" description="C2H2-type" evidence="14">
    <location>
        <begin position="874"/>
        <end position="901"/>
    </location>
</feature>
<feature type="compositionally biased region" description="Basic and acidic residues" evidence="13">
    <location>
        <begin position="367"/>
        <end position="390"/>
    </location>
</feature>
<feature type="compositionally biased region" description="Polar residues" evidence="13">
    <location>
        <begin position="89"/>
        <end position="100"/>
    </location>
</feature>
<proteinExistence type="inferred from homology"/>
<keyword evidence="11" id="KW-0539">Nucleus</keyword>
<feature type="compositionally biased region" description="Polar residues" evidence="13">
    <location>
        <begin position="122"/>
        <end position="139"/>
    </location>
</feature>
<keyword evidence="9" id="KW-0238">DNA-binding</keyword>
<name>A0A8C5GD69_GOUWI</name>
<dbReference type="PANTHER" id="PTHR47222:SF2">
    <property type="entry name" value="ZINC FINGER PROTEIN 687"/>
    <property type="match status" value="1"/>
</dbReference>
<dbReference type="Proteomes" id="UP000694680">
    <property type="component" value="Chromosome 16"/>
</dbReference>
<evidence type="ECO:0000256" key="9">
    <source>
        <dbReference type="ARBA" id="ARBA00023125"/>
    </source>
</evidence>
<evidence type="ECO:0000256" key="3">
    <source>
        <dbReference type="ARBA" id="ARBA00006991"/>
    </source>
</evidence>
<dbReference type="SMART" id="SM00355">
    <property type="entry name" value="ZnF_C2H2"/>
    <property type="match status" value="13"/>
</dbReference>
<keyword evidence="8" id="KW-0805">Transcription regulation</keyword>
<feature type="domain" description="C2H2-type" evidence="14">
    <location>
        <begin position="1009"/>
        <end position="1037"/>
    </location>
</feature>
<dbReference type="Ensembl" id="ENSGWIT00000031165.1">
    <property type="protein sequence ID" value="ENSGWIP00000028575.1"/>
    <property type="gene ID" value="ENSGWIG00000014897.1"/>
</dbReference>
<keyword evidence="5" id="KW-0677">Repeat</keyword>
<evidence type="ECO:0000256" key="4">
    <source>
        <dbReference type="ARBA" id="ARBA00022723"/>
    </source>
</evidence>
<evidence type="ECO:0000313" key="15">
    <source>
        <dbReference type="Ensembl" id="ENSGWIP00000028575.1"/>
    </source>
</evidence>
<feature type="compositionally biased region" description="Low complexity" evidence="13">
    <location>
        <begin position="180"/>
        <end position="192"/>
    </location>
</feature>
<dbReference type="InterPro" id="IPR057356">
    <property type="entry name" value="Znf-C2H2_ZNF592"/>
</dbReference>
<dbReference type="GO" id="GO:0003677">
    <property type="term" value="F:DNA binding"/>
    <property type="evidence" value="ECO:0007669"/>
    <property type="project" value="UniProtKB-KW"/>
</dbReference>
<comment type="function">
    <text evidence="1">May be involved in transcriptional regulation.</text>
</comment>
<evidence type="ECO:0000256" key="5">
    <source>
        <dbReference type="ARBA" id="ARBA00022737"/>
    </source>
</evidence>
<evidence type="ECO:0000256" key="11">
    <source>
        <dbReference type="ARBA" id="ARBA00023242"/>
    </source>
</evidence>
<feature type="compositionally biased region" description="Polar residues" evidence="13">
    <location>
        <begin position="494"/>
        <end position="510"/>
    </location>
</feature>
<evidence type="ECO:0000256" key="8">
    <source>
        <dbReference type="ARBA" id="ARBA00023015"/>
    </source>
</evidence>
<feature type="region of interest" description="Disordered" evidence="13">
    <location>
        <begin position="279"/>
        <end position="510"/>
    </location>
</feature>
<dbReference type="InterPro" id="IPR045914">
    <property type="entry name" value="Zn532-like"/>
</dbReference>
<feature type="compositionally biased region" description="Polar residues" evidence="13">
    <location>
        <begin position="346"/>
        <end position="365"/>
    </location>
</feature>
<keyword evidence="10" id="KW-0804">Transcription</keyword>
<evidence type="ECO:0000256" key="2">
    <source>
        <dbReference type="ARBA" id="ARBA00004123"/>
    </source>
</evidence>
<comment type="subcellular location">
    <subcellularLocation>
        <location evidence="2">Nucleus</location>
    </subcellularLocation>
</comment>
<reference evidence="15" key="1">
    <citation type="submission" date="2020-06" db="EMBL/GenBank/DDBJ databases">
        <authorList>
            <consortium name="Wellcome Sanger Institute Data Sharing"/>
        </authorList>
    </citation>
    <scope>NUCLEOTIDE SEQUENCE [LARGE SCALE GENOMIC DNA]</scope>
</reference>
<dbReference type="PANTHER" id="PTHR47222">
    <property type="entry name" value="ZINC FINGER PROTEIN 532-RELATED"/>
    <property type="match status" value="1"/>
</dbReference>
<comment type="similarity">
    <text evidence="3">Belongs to the krueppel C2H2-type zinc-finger protein family.</text>
</comment>
<keyword evidence="16" id="KW-1185">Reference proteome</keyword>
<reference evidence="15" key="2">
    <citation type="submission" date="2025-08" db="UniProtKB">
        <authorList>
            <consortium name="Ensembl"/>
        </authorList>
    </citation>
    <scope>IDENTIFICATION</scope>
</reference>
<dbReference type="AlphaFoldDB" id="A0A8C5GD69"/>
<evidence type="ECO:0000256" key="6">
    <source>
        <dbReference type="ARBA" id="ARBA00022771"/>
    </source>
</evidence>
<reference evidence="15" key="3">
    <citation type="submission" date="2025-09" db="UniProtKB">
        <authorList>
            <consortium name="Ensembl"/>
        </authorList>
    </citation>
    <scope>IDENTIFICATION</scope>
</reference>
<feature type="compositionally biased region" description="Basic and acidic residues" evidence="13">
    <location>
        <begin position="140"/>
        <end position="160"/>
    </location>
</feature>
<dbReference type="PROSITE" id="PS00028">
    <property type="entry name" value="ZINC_FINGER_C2H2_1"/>
    <property type="match status" value="6"/>
</dbReference>
<keyword evidence="7" id="KW-0862">Zinc</keyword>
<feature type="domain" description="C2H2-type" evidence="14">
    <location>
        <begin position="602"/>
        <end position="620"/>
    </location>
</feature>
<evidence type="ECO:0000256" key="10">
    <source>
        <dbReference type="ARBA" id="ARBA00023163"/>
    </source>
</evidence>
<feature type="domain" description="C2H2-type" evidence="14">
    <location>
        <begin position="905"/>
        <end position="932"/>
    </location>
</feature>
<evidence type="ECO:0000256" key="13">
    <source>
        <dbReference type="SAM" id="MobiDB-lite"/>
    </source>
</evidence>
<evidence type="ECO:0000256" key="12">
    <source>
        <dbReference type="PROSITE-ProRule" id="PRU00042"/>
    </source>
</evidence>
<dbReference type="InterPro" id="IPR036236">
    <property type="entry name" value="Znf_C2H2_sf"/>
</dbReference>
<dbReference type="GO" id="GO:0008270">
    <property type="term" value="F:zinc ion binding"/>
    <property type="evidence" value="ECO:0007669"/>
    <property type="project" value="UniProtKB-KW"/>
</dbReference>
<sequence>MGDVKTPDFDDLLAAFDIPDIDAKEAIQSSPEVEHDEVETDPDVQPSGSSSCFPPSPNSDPPVVSVIVKNTMRSESVEEEEVSVEIGGVTSQVSSQSKLCPSSGLEGQITNGFKENPDKTDNQSSAESWSRSLPLTSELNNDKVDVDKESESESSPKHSVDIMTSLRPLLFPQSLAPAGSTSSSSSTSISISPHNSHHRPQEEDTRLHVSPSSSLSIQNESTKTGNRHILHTDDDDDSEPDLGGPLVIQESPEDVSPFQSRFGSHSDLLGALKMTSSIASPPLNVYNPMKPSDPTEQHQDQKPSPPSSPLSHIPQESLPPLSQEEKYPEHVIDERDSPESPPPSETGLSVTNRRSSTDSGSNTDPPVNHKELHQQEEFSKKEQKQEDKMSNSEPAGDGRSLNEVNCDTLTEDIAPTDDVETVSTQSQTLKVKIKVPKGRRPRNVTSVPPKRRGKAPPKALGRPKLPPLHVDVASANTQEKTSSGDRVKKAPTAVSVTKSAAPPSMSSSRVSVGGISLPSLGPKTLTGGMTLPASLPLLPPQSCSRPASIVNNTGAIISRSQTNLVNAFNKILNNKNLLPSYKPDLSSPPPAEWGLPLPAQGYRCLECGDAFALERSLSQHYGRRSLRIEVTCNHCAKRLAFFNKCSLLLHAREHKEKGLIMQCSHLVMKPVPVDQMISQKEPTWFILMLILASPCLISIVISGHVIPNSAHKSHQDGQNKEAASVQYTNNQCPECQLQSAVKKSDASISRNQTECSPPMLLPNVCSAAAHQRIHQGNSPYVCPECGGTTTQALLQTHLQEICLHLTRRIGYRCSSCLVVFGGLNSVKSHIQQAHCDTFHKCPSCPMAFKSAPSVQSHITALHATLTEAQTILIYKCVMCDTVFTHKPLLYTHFDIHLINQKVPVFKCPECTKLFSQRNSLLEHYRTHKSIQSKEELPPPTAVTSGSQALMKLESSDEDLMDEGNDDKGKTKRQSAPSAWKCFSCQSCFQVREDYISHMREKHGKTLKKFPCDKCGSSFSSSSNMMRHMKDKHSDGTRGFPCQFCTDDEKTFSSKSMLEKHLLQKHSIDTAKQEAVTSPDKMSPVKKLRSSLSSSSSAAIAQCSLPTSGYRCAPCGFTTEDQPEFLEHISQHKPGGAESRSLQCLQCGACFTSTSSLSRHRFITHKSPQPSSSQGNEEEEALICKVCGKGFEKSADLNTHFRTHGMAYINARNSGKIKAEN</sequence>
<feature type="region of interest" description="Disordered" evidence="13">
    <location>
        <begin position="23"/>
        <end position="63"/>
    </location>
</feature>
<dbReference type="GO" id="GO:0005634">
    <property type="term" value="C:nucleus"/>
    <property type="evidence" value="ECO:0007669"/>
    <property type="project" value="UniProtKB-SubCell"/>
</dbReference>
<feature type="compositionally biased region" description="Basic and acidic residues" evidence="13">
    <location>
        <begin position="323"/>
        <end position="338"/>
    </location>
</feature>
<evidence type="ECO:0000313" key="16">
    <source>
        <dbReference type="Proteomes" id="UP000694680"/>
    </source>
</evidence>
<dbReference type="InterPro" id="IPR013087">
    <property type="entry name" value="Znf_C2H2_type"/>
</dbReference>
<protein>
    <submittedName>
        <fullName evidence="15">Zinc finger protein 687a-like</fullName>
    </submittedName>
</protein>
<gene>
    <name evidence="15" type="primary">znf687a</name>
</gene>
<organism evidence="15 16">
    <name type="scientific">Gouania willdenowi</name>
    <name type="common">Blunt-snouted clingfish</name>
    <name type="synonym">Lepadogaster willdenowi</name>
    <dbReference type="NCBI Taxonomy" id="441366"/>
    <lineage>
        <taxon>Eukaryota</taxon>
        <taxon>Metazoa</taxon>
        <taxon>Chordata</taxon>
        <taxon>Craniata</taxon>
        <taxon>Vertebrata</taxon>
        <taxon>Euteleostomi</taxon>
        <taxon>Actinopterygii</taxon>
        <taxon>Neopterygii</taxon>
        <taxon>Teleostei</taxon>
        <taxon>Neoteleostei</taxon>
        <taxon>Acanthomorphata</taxon>
        <taxon>Ovalentaria</taxon>
        <taxon>Blenniimorphae</taxon>
        <taxon>Blenniiformes</taxon>
        <taxon>Gobiesocoidei</taxon>
        <taxon>Gobiesocidae</taxon>
        <taxon>Gobiesocinae</taxon>
        <taxon>Gouania</taxon>
    </lineage>
</organism>
<evidence type="ECO:0000256" key="7">
    <source>
        <dbReference type="ARBA" id="ARBA00022833"/>
    </source>
</evidence>
<dbReference type="Pfam" id="PF16622">
    <property type="entry name" value="zf-C2H2_11"/>
    <property type="match status" value="1"/>
</dbReference>
<keyword evidence="6 12" id="KW-0863">Zinc-finger</keyword>
<feature type="compositionally biased region" description="Polar residues" evidence="13">
    <location>
        <begin position="210"/>
        <end position="224"/>
    </location>
</feature>
<dbReference type="Pfam" id="PF00096">
    <property type="entry name" value="zf-C2H2"/>
    <property type="match status" value="3"/>
</dbReference>
<feature type="domain" description="C2H2-type" evidence="14">
    <location>
        <begin position="1141"/>
        <end position="1169"/>
    </location>
</feature>
<dbReference type="Pfam" id="PF25412">
    <property type="entry name" value="zf-C2H2_ZNF592"/>
    <property type="match status" value="1"/>
</dbReference>
<evidence type="ECO:0000259" key="14">
    <source>
        <dbReference type="PROSITE" id="PS50157"/>
    </source>
</evidence>
<dbReference type="InterPro" id="IPR041697">
    <property type="entry name" value="Znf-C2H2_11"/>
</dbReference>
<keyword evidence="4" id="KW-0479">Metal-binding</keyword>
<dbReference type="PROSITE" id="PS50157">
    <property type="entry name" value="ZINC_FINGER_C2H2_2"/>
    <property type="match status" value="6"/>
</dbReference>
<feature type="region of interest" description="Disordered" evidence="13">
    <location>
        <begin position="75"/>
        <end position="263"/>
    </location>
</feature>
<dbReference type="Gene3D" id="3.30.160.60">
    <property type="entry name" value="Classic Zinc Finger"/>
    <property type="match status" value="6"/>
</dbReference>